<reference evidence="1 2" key="1">
    <citation type="submission" date="2020-08" db="EMBL/GenBank/DDBJ databases">
        <title>Genomic Encyclopedia of Type Strains, Phase IV (KMG-IV): sequencing the most valuable type-strain genomes for metagenomic binning, comparative biology and taxonomic classification.</title>
        <authorList>
            <person name="Goeker M."/>
        </authorList>
    </citation>
    <scope>NUCLEOTIDE SEQUENCE [LARGE SCALE GENOMIC DNA]</scope>
    <source>
        <strain evidence="1 2">DSM 103570</strain>
    </source>
</reference>
<keyword evidence="2" id="KW-1185">Reference proteome</keyword>
<dbReference type="EMBL" id="JACIEM010000003">
    <property type="protein sequence ID" value="MBB4003230.1"/>
    <property type="molecule type" value="Genomic_DNA"/>
</dbReference>
<dbReference type="Proteomes" id="UP000588647">
    <property type="component" value="Unassembled WGS sequence"/>
</dbReference>
<organism evidence="1 2">
    <name type="scientific">Aurantimonas endophytica</name>
    <dbReference type="NCBI Taxonomy" id="1522175"/>
    <lineage>
        <taxon>Bacteria</taxon>
        <taxon>Pseudomonadati</taxon>
        <taxon>Pseudomonadota</taxon>
        <taxon>Alphaproteobacteria</taxon>
        <taxon>Hyphomicrobiales</taxon>
        <taxon>Aurantimonadaceae</taxon>
        <taxon>Aurantimonas</taxon>
    </lineage>
</organism>
<accession>A0A7W6MPR7</accession>
<proteinExistence type="predicted"/>
<gene>
    <name evidence="1" type="ORF">GGR03_002311</name>
</gene>
<dbReference type="AlphaFoldDB" id="A0A7W6MPR7"/>
<evidence type="ECO:0000313" key="1">
    <source>
        <dbReference type="EMBL" id="MBB4003230.1"/>
    </source>
</evidence>
<name>A0A7W6MPR7_9HYPH</name>
<comment type="caution">
    <text evidence="1">The sequence shown here is derived from an EMBL/GenBank/DDBJ whole genome shotgun (WGS) entry which is preliminary data.</text>
</comment>
<dbReference type="RefSeq" id="WP_183208122.1">
    <property type="nucleotide sequence ID" value="NZ_JAAAMM010000003.1"/>
</dbReference>
<evidence type="ECO:0000313" key="2">
    <source>
        <dbReference type="Proteomes" id="UP000588647"/>
    </source>
</evidence>
<protein>
    <submittedName>
        <fullName evidence="1">Uncharacterized protein</fullName>
    </submittedName>
</protein>
<sequence>MPDDRYTLRKAADGTWSVVDIFSDYPAEFGDRIMIRMNKEEADDMVDLLNILDRHRRSAQKQ</sequence>